<reference evidence="5 6" key="1">
    <citation type="submission" date="2019-03" db="EMBL/GenBank/DDBJ databases">
        <title>Genomic Encyclopedia of Type Strains, Phase IV (KMG-IV): sequencing the most valuable type-strain genomes for metagenomic binning, comparative biology and taxonomic classification.</title>
        <authorList>
            <person name="Goeker M."/>
        </authorList>
    </citation>
    <scope>NUCLEOTIDE SEQUENCE [LARGE SCALE GENOMIC DNA]</scope>
    <source>
        <strain evidence="5 6">DSM 25488</strain>
    </source>
</reference>
<dbReference type="EMBL" id="SNZB01000003">
    <property type="protein sequence ID" value="TDR20552.1"/>
    <property type="molecule type" value="Genomic_DNA"/>
</dbReference>
<dbReference type="GO" id="GO:0006508">
    <property type="term" value="P:proteolysis"/>
    <property type="evidence" value="ECO:0007669"/>
    <property type="project" value="UniProtKB-KW"/>
</dbReference>
<dbReference type="SUPFAM" id="SSF49785">
    <property type="entry name" value="Galactose-binding domain-like"/>
    <property type="match status" value="1"/>
</dbReference>
<organism evidence="5 6">
    <name type="scientific">Marinicella litoralis</name>
    <dbReference type="NCBI Taxonomy" id="644220"/>
    <lineage>
        <taxon>Bacteria</taxon>
        <taxon>Pseudomonadati</taxon>
        <taxon>Pseudomonadota</taxon>
        <taxon>Gammaproteobacteria</taxon>
        <taxon>Lysobacterales</taxon>
        <taxon>Marinicellaceae</taxon>
        <taxon>Marinicella</taxon>
    </lineage>
</organism>
<dbReference type="InterPro" id="IPR028994">
    <property type="entry name" value="Integrin_alpha_N"/>
</dbReference>
<dbReference type="Pfam" id="PF01483">
    <property type="entry name" value="P_proprotein"/>
    <property type="match status" value="1"/>
</dbReference>
<evidence type="ECO:0000259" key="4">
    <source>
        <dbReference type="PROSITE" id="PS51829"/>
    </source>
</evidence>
<accession>A0A4R6XLP3</accession>
<keyword evidence="3" id="KW-0732">Signal</keyword>
<sequence>MFRSKAFLITVLLLISHLSMAKPIFSPFQIFQTNLTVQAKTVSSPQKTHQARGAFPYSIPDDDPAGIDIPIDMTGAFQGDITDLQIVLDIEHSYAQDLNVTLTSPDGLAQLVLFSRIDSSADLNGEYIFHDQANNDIWTSSQSGVIPAGEYRTSTAGIIIPSVFGYANGHGGCTTRMNGAFGGLTPAQSNGVWTLHIADLAPADVGQVNNVYFTGTVNGDYLFSTGFEDVTSVPYQSLSLAASNVMGQCQKAQYDFTGTGFSDYVTSWDNFPDLNVQIITNDGTNSPSEDNTIFTGLPFSSTEMTSGGDFDGDGIKDMVFKTPYNDETFQFLIRRSSRPDDLPVSFLNNIPPAGYTLDLQLGDYDGDGLDDIALFVSRDVSTGSTLQWINSSTYTLGFFETPDGTTGDFKPGGGFDHNGDGVADFALFIDDGGTAGNQNVQVYNGTDGSLLFDSASAEFIPEAGMVPGTFLPNNLAGIAIAFGTDFDEISWFVNDDTQNYNSLTPVGGSLFGIHSTDIPVTGDYDGDGIDDFAVWRPNTDGFGSRFIIRPSGSPDPDNNLIEVSPNNAFSLDRPLANIRFR</sequence>
<dbReference type="RefSeq" id="WP_099018393.1">
    <property type="nucleotide sequence ID" value="NZ_NIHB01000001.1"/>
</dbReference>
<evidence type="ECO:0000256" key="2">
    <source>
        <dbReference type="ARBA" id="ARBA00022801"/>
    </source>
</evidence>
<evidence type="ECO:0000313" key="6">
    <source>
        <dbReference type="Proteomes" id="UP000295724"/>
    </source>
</evidence>
<dbReference type="Gene3D" id="2.130.10.130">
    <property type="entry name" value="Integrin alpha, N-terminal"/>
    <property type="match status" value="1"/>
</dbReference>
<evidence type="ECO:0000256" key="1">
    <source>
        <dbReference type="ARBA" id="ARBA00022670"/>
    </source>
</evidence>
<keyword evidence="1" id="KW-0645">Protease</keyword>
<dbReference type="GO" id="GO:0004252">
    <property type="term" value="F:serine-type endopeptidase activity"/>
    <property type="evidence" value="ECO:0007669"/>
    <property type="project" value="InterPro"/>
</dbReference>
<protein>
    <submittedName>
        <fullName evidence="5">Proprotein convertase P-domain-containing protein</fullName>
    </submittedName>
</protein>
<comment type="caution">
    <text evidence="5">The sequence shown here is derived from an EMBL/GenBank/DDBJ whole genome shotgun (WGS) entry which is preliminary data.</text>
</comment>
<dbReference type="InterPro" id="IPR002884">
    <property type="entry name" value="P_dom"/>
</dbReference>
<evidence type="ECO:0000256" key="3">
    <source>
        <dbReference type="SAM" id="SignalP"/>
    </source>
</evidence>
<dbReference type="SUPFAM" id="SSF69318">
    <property type="entry name" value="Integrin alpha N-terminal domain"/>
    <property type="match status" value="1"/>
</dbReference>
<dbReference type="PROSITE" id="PS51829">
    <property type="entry name" value="P_HOMO_B"/>
    <property type="match status" value="1"/>
</dbReference>
<proteinExistence type="predicted"/>
<name>A0A4R6XLP3_9GAMM</name>
<keyword evidence="2" id="KW-0378">Hydrolase</keyword>
<gene>
    <name evidence="5" type="ORF">C8D91_1526</name>
</gene>
<feature type="chain" id="PRO_5020480714" evidence="3">
    <location>
        <begin position="22"/>
        <end position="581"/>
    </location>
</feature>
<dbReference type="InterPro" id="IPR008979">
    <property type="entry name" value="Galactose-bd-like_sf"/>
</dbReference>
<feature type="domain" description="P/Homo B" evidence="4">
    <location>
        <begin position="43"/>
        <end position="221"/>
    </location>
</feature>
<dbReference type="Gene3D" id="2.60.120.260">
    <property type="entry name" value="Galactose-binding domain-like"/>
    <property type="match status" value="1"/>
</dbReference>
<dbReference type="Proteomes" id="UP000295724">
    <property type="component" value="Unassembled WGS sequence"/>
</dbReference>
<dbReference type="AlphaFoldDB" id="A0A4R6XLP3"/>
<feature type="signal peptide" evidence="3">
    <location>
        <begin position="1"/>
        <end position="21"/>
    </location>
</feature>
<keyword evidence="6" id="KW-1185">Reference proteome</keyword>
<evidence type="ECO:0000313" key="5">
    <source>
        <dbReference type="EMBL" id="TDR20552.1"/>
    </source>
</evidence>
<dbReference type="OrthoDB" id="8663017at2"/>